<name>A0A131XTE7_IXORI</name>
<dbReference type="EMBL" id="GEFM01006466">
    <property type="protein sequence ID" value="JAP69330.1"/>
    <property type="molecule type" value="mRNA"/>
</dbReference>
<accession>A0A131XTE7</accession>
<reference evidence="1" key="1">
    <citation type="submission" date="2016-02" db="EMBL/GenBank/DDBJ databases">
        <title>RNAseq analyses of the midgut from blood- or serum-fed Ixodes ricinus ticks.</title>
        <authorList>
            <person name="Perner J."/>
            <person name="Provaznik J."/>
            <person name="Schrenkova J."/>
            <person name="Urbanova V."/>
            <person name="Ribeiro J.M."/>
            <person name="Kopacek P."/>
        </authorList>
    </citation>
    <scope>NUCLEOTIDE SEQUENCE</scope>
    <source>
        <tissue evidence="1">Gut</tissue>
    </source>
</reference>
<evidence type="ECO:0000313" key="1">
    <source>
        <dbReference type="EMBL" id="JAP69330.1"/>
    </source>
</evidence>
<feature type="non-terminal residue" evidence="1">
    <location>
        <position position="1"/>
    </location>
</feature>
<sequence>SARRLQYRRTVHEPRQRHMRFGRSTQPASAAIAPHERPGSLLEHDLQLAVCRDPDVPAVRLPGDRWPPRHLALEESGRRAGTAPAHGMHADSVRGRTQVPFRRACRGHPQQARALQRTFQHPAQVKTPTGRSSAARITVPVCRRLREVKRASMRRRWRARNYSLGSSFPEIETLLPSAPCKASQLLSSVACLVHICVAP</sequence>
<proteinExistence type="evidence at transcript level"/>
<organism evidence="1">
    <name type="scientific">Ixodes ricinus</name>
    <name type="common">Common tick</name>
    <name type="synonym">Acarus ricinus</name>
    <dbReference type="NCBI Taxonomy" id="34613"/>
    <lineage>
        <taxon>Eukaryota</taxon>
        <taxon>Metazoa</taxon>
        <taxon>Ecdysozoa</taxon>
        <taxon>Arthropoda</taxon>
        <taxon>Chelicerata</taxon>
        <taxon>Arachnida</taxon>
        <taxon>Acari</taxon>
        <taxon>Parasitiformes</taxon>
        <taxon>Ixodida</taxon>
        <taxon>Ixodoidea</taxon>
        <taxon>Ixodidae</taxon>
        <taxon>Ixodinae</taxon>
        <taxon>Ixodes</taxon>
    </lineage>
</organism>
<dbReference type="AlphaFoldDB" id="A0A131XTE7"/>
<protein>
    <submittedName>
        <fullName evidence="1">Putative conserved protein with signal anchor</fullName>
    </submittedName>
</protein>